<comment type="caution">
    <text evidence="3">The sequence shown here is derived from an EMBL/GenBank/DDBJ whole genome shotgun (WGS) entry which is preliminary data.</text>
</comment>
<keyword evidence="4" id="KW-1185">Reference proteome</keyword>
<dbReference type="Pfam" id="PF12200">
    <property type="entry name" value="DUF3597"/>
    <property type="match status" value="1"/>
</dbReference>
<sequence>MSFFSSILEKLGIGKHAVPDADASTQTPVAPAPGASPTTTVTNQPSAAPITQVDVAQKLEAMAASHGETLNWRTSIVDLLKLLGLDSSLTARKELAEELHYTGSTDDSAAMNTWLHSAVMKKLAENGGTVPAELLN</sequence>
<feature type="region of interest" description="Disordered" evidence="1">
    <location>
        <begin position="19"/>
        <end position="47"/>
    </location>
</feature>
<dbReference type="EMBL" id="JACMYH010000001">
    <property type="protein sequence ID" value="MBC2676816.1"/>
    <property type="molecule type" value="Genomic_DNA"/>
</dbReference>
<protein>
    <submittedName>
        <fullName evidence="3">DUF3597 domain-containing protein</fullName>
    </submittedName>
</protein>
<feature type="domain" description="DUF3597" evidence="2">
    <location>
        <begin position="4"/>
        <end position="131"/>
    </location>
</feature>
<accession>A0A7X1KRN4</accession>
<dbReference type="InterPro" id="IPR022016">
    <property type="entry name" value="DUF3597"/>
</dbReference>
<organism evidence="3 4">
    <name type="scientific">Pseudomonas baltica</name>
    <dbReference type="NCBI Taxonomy" id="2762576"/>
    <lineage>
        <taxon>Bacteria</taxon>
        <taxon>Pseudomonadati</taxon>
        <taxon>Pseudomonadota</taxon>
        <taxon>Gammaproteobacteria</taxon>
        <taxon>Pseudomonadales</taxon>
        <taxon>Pseudomonadaceae</taxon>
        <taxon>Pseudomonas</taxon>
    </lineage>
</organism>
<dbReference type="Proteomes" id="UP000546173">
    <property type="component" value="Unassembled WGS sequence"/>
</dbReference>
<dbReference type="RefSeq" id="WP_122477338.1">
    <property type="nucleotide sequence ID" value="NZ_JACMYH010000001.1"/>
</dbReference>
<dbReference type="SUPFAM" id="SSF158634">
    <property type="entry name" value="RPA2825-like"/>
    <property type="match status" value="1"/>
</dbReference>
<gene>
    <name evidence="3" type="ORF">H7993_00265</name>
</gene>
<evidence type="ECO:0000313" key="4">
    <source>
        <dbReference type="Proteomes" id="UP000546173"/>
    </source>
</evidence>
<reference evidence="3 4" key="1">
    <citation type="submission" date="2020-08" db="EMBL/GenBank/DDBJ databases">
        <title>Pseudomonas sp. nov.</title>
        <authorList>
            <person name="Gieschler S."/>
            <person name="Fiedler G."/>
            <person name="Brinks E."/>
            <person name="Boehnlein C."/>
            <person name="Franz C.M.A.P."/>
            <person name="Kabisch J."/>
        </authorList>
    </citation>
    <scope>NUCLEOTIDE SEQUENCE [LARGE SCALE GENOMIC DNA]</scope>
    <source>
        <strain evidence="3 4">MBT-2</strain>
    </source>
</reference>
<proteinExistence type="predicted"/>
<evidence type="ECO:0000313" key="3">
    <source>
        <dbReference type="EMBL" id="MBC2676816.1"/>
    </source>
</evidence>
<evidence type="ECO:0000256" key="1">
    <source>
        <dbReference type="SAM" id="MobiDB-lite"/>
    </source>
</evidence>
<dbReference type="AlphaFoldDB" id="A0A7X1KRN4"/>
<name>A0A7X1KRN4_9PSED</name>
<evidence type="ECO:0000259" key="2">
    <source>
        <dbReference type="Pfam" id="PF12200"/>
    </source>
</evidence>
<feature type="compositionally biased region" description="Polar residues" evidence="1">
    <location>
        <begin position="36"/>
        <end position="46"/>
    </location>
</feature>